<keyword evidence="3" id="KW-0859">Xylose metabolism</keyword>
<comment type="function">
    <text evidence="1">Transcriptional repressor of xylose-utilizing enzymes.</text>
</comment>
<dbReference type="AlphaFoldDB" id="U5MUP7"/>
<dbReference type="InterPro" id="IPR043129">
    <property type="entry name" value="ATPase_NBD"/>
</dbReference>
<dbReference type="PANTHER" id="PTHR18964">
    <property type="entry name" value="ROK (REPRESSOR, ORF, KINASE) FAMILY"/>
    <property type="match status" value="1"/>
</dbReference>
<dbReference type="Gene3D" id="3.30.420.40">
    <property type="match status" value="2"/>
</dbReference>
<dbReference type="PATRIC" id="fig|1345695.3.peg.3280"/>
<evidence type="ECO:0000313" key="4">
    <source>
        <dbReference type="EMBL" id="AGX44263.1"/>
    </source>
</evidence>
<dbReference type="eggNOG" id="COG1940">
    <property type="taxonomic scope" value="Bacteria"/>
</dbReference>
<evidence type="ECO:0000313" key="5">
    <source>
        <dbReference type="Proteomes" id="UP000017118"/>
    </source>
</evidence>
<name>U5MUP7_CLOSA</name>
<dbReference type="Gene3D" id="1.10.10.10">
    <property type="entry name" value="Winged helix-like DNA-binding domain superfamily/Winged helix DNA-binding domain"/>
    <property type="match status" value="1"/>
</dbReference>
<proteinExistence type="inferred from homology"/>
<dbReference type="PROSITE" id="PS01125">
    <property type="entry name" value="ROK"/>
    <property type="match status" value="1"/>
</dbReference>
<dbReference type="GO" id="GO:0042732">
    <property type="term" value="P:D-xylose metabolic process"/>
    <property type="evidence" value="ECO:0007669"/>
    <property type="project" value="UniProtKB-KW"/>
</dbReference>
<dbReference type="Pfam" id="PF13412">
    <property type="entry name" value="HTH_24"/>
    <property type="match status" value="1"/>
</dbReference>
<dbReference type="CDD" id="cd00090">
    <property type="entry name" value="HTH_ARSR"/>
    <property type="match status" value="1"/>
</dbReference>
<dbReference type="PANTHER" id="PTHR18964:SF110">
    <property type="entry name" value="TRANSCRIPTIONAL REGULATOR, XYLR-RELATED"/>
    <property type="match status" value="1"/>
</dbReference>
<organism evidence="4 5">
    <name type="scientific">Clostridium saccharobutylicum DSM 13864</name>
    <dbReference type="NCBI Taxonomy" id="1345695"/>
    <lineage>
        <taxon>Bacteria</taxon>
        <taxon>Bacillati</taxon>
        <taxon>Bacillota</taxon>
        <taxon>Clostridia</taxon>
        <taxon>Eubacteriales</taxon>
        <taxon>Clostridiaceae</taxon>
        <taxon>Clostridium</taxon>
    </lineage>
</organism>
<accession>U5MUP7</accession>
<dbReference type="EMBL" id="CP006721">
    <property type="protein sequence ID" value="AGX44263.1"/>
    <property type="molecule type" value="Genomic_DNA"/>
</dbReference>
<evidence type="ECO:0000256" key="3">
    <source>
        <dbReference type="ARBA" id="ARBA00022629"/>
    </source>
</evidence>
<gene>
    <name evidence="4" type="primary">xylR2</name>
    <name evidence="4" type="ORF">CLSA_c32990</name>
</gene>
<dbReference type="SUPFAM" id="SSF53067">
    <property type="entry name" value="Actin-like ATPase domain"/>
    <property type="match status" value="1"/>
</dbReference>
<sequence length="389" mass="43958">MRGVLSNLIEVNHSKIKETNRKKIIKLLLERTEITKLDISRILGISITTVSTNITEFKSEGIVEDVRSLESTGGRKAIAIRLKEDCKFSIGIALTPNHIKIALVNIKKEIIENIRISHNNDGIENLIRIINEKIDFMMKKYNLDSEKLLGIGLSLPGTVDFKEGIIKYSYLLGVKDFNLKEKFQYLNVPIYVDNEANLSAYYEFLSRKDVLKNLLYISITDGLGLGIIINGKIYRGDNNSSGEFGHIKVVIDGKKCKCGAKGCLEAYASMNSLIESYNEEVSENILDIDEFEKLYMQNDIKTKKVLDDYLRILAVGISNLIMILDPNTIVIGGDINNLLNDKMEILKKNIYKDNLFTDESSCNISIADFKESYMLGAAMMPIEEFLEIK</sequence>
<dbReference type="KEGG" id="csb:CLSA_c32990"/>
<reference evidence="4 5" key="1">
    <citation type="journal article" date="2013" name="Genome Announc.">
        <title>Complete Genome Sequence of the Solvent Producer Clostridium saccharobutylicum NCP262 (DSM 13864).</title>
        <authorList>
            <person name="Poehlein A."/>
            <person name="Hartwich K."/>
            <person name="Krabben P."/>
            <person name="Ehrenreich A."/>
            <person name="Liebl W."/>
            <person name="Durre P."/>
            <person name="Gottschalk G."/>
            <person name="Daniel R."/>
        </authorList>
    </citation>
    <scope>NUCLEOTIDE SEQUENCE [LARGE SCALE GENOMIC DNA]</scope>
    <source>
        <strain evidence="4">DSM 13864</strain>
    </source>
</reference>
<dbReference type="InterPro" id="IPR011991">
    <property type="entry name" value="ArsR-like_HTH"/>
</dbReference>
<keyword evidence="5" id="KW-1185">Reference proteome</keyword>
<dbReference type="InterPro" id="IPR036390">
    <property type="entry name" value="WH_DNA-bd_sf"/>
</dbReference>
<comment type="similarity">
    <text evidence="2">Belongs to the ROK (NagC/XylR) family.</text>
</comment>
<protein>
    <submittedName>
        <fullName evidence="4">Putative xylose repressor</fullName>
    </submittedName>
</protein>
<dbReference type="InterPro" id="IPR036388">
    <property type="entry name" value="WH-like_DNA-bd_sf"/>
</dbReference>
<dbReference type="Pfam" id="PF00480">
    <property type="entry name" value="ROK"/>
    <property type="match status" value="1"/>
</dbReference>
<dbReference type="InterPro" id="IPR049874">
    <property type="entry name" value="ROK_cs"/>
</dbReference>
<evidence type="ECO:0000256" key="1">
    <source>
        <dbReference type="ARBA" id="ARBA00002486"/>
    </source>
</evidence>
<evidence type="ECO:0000256" key="2">
    <source>
        <dbReference type="ARBA" id="ARBA00006479"/>
    </source>
</evidence>
<keyword evidence="3" id="KW-0119">Carbohydrate metabolism</keyword>
<dbReference type="Proteomes" id="UP000017118">
    <property type="component" value="Chromosome"/>
</dbReference>
<dbReference type="InterPro" id="IPR000600">
    <property type="entry name" value="ROK"/>
</dbReference>
<dbReference type="HOGENOM" id="CLU_036604_13_1_9"/>
<dbReference type="SUPFAM" id="SSF46785">
    <property type="entry name" value="Winged helix' DNA-binding domain"/>
    <property type="match status" value="1"/>
</dbReference>